<evidence type="ECO:0000313" key="2">
    <source>
        <dbReference type="EMBL" id="KNE62888.1"/>
    </source>
</evidence>
<feature type="compositionally biased region" description="Basic and acidic residues" evidence="1">
    <location>
        <begin position="16"/>
        <end position="36"/>
    </location>
</feature>
<organism evidence="2 3">
    <name type="scientific">Allomyces macrogynus (strain ATCC 38327)</name>
    <name type="common">Allomyces javanicus var. macrogynus</name>
    <dbReference type="NCBI Taxonomy" id="578462"/>
    <lineage>
        <taxon>Eukaryota</taxon>
        <taxon>Fungi</taxon>
        <taxon>Fungi incertae sedis</taxon>
        <taxon>Blastocladiomycota</taxon>
        <taxon>Blastocladiomycetes</taxon>
        <taxon>Blastocladiales</taxon>
        <taxon>Blastocladiaceae</taxon>
        <taxon>Allomyces</taxon>
    </lineage>
</organism>
<feature type="compositionally biased region" description="Basic and acidic residues" evidence="1">
    <location>
        <begin position="159"/>
        <end position="180"/>
    </location>
</feature>
<sequence length="304" mass="34485">MSSTMSSSSHRHSAHSTRDRDRDRDRGHGRDKDHTRTPVAPANIEPITEDDYFRKATEFRKWLRDDRGQYLDELSSSDARRVFRKFVRRWNKGELDAEYYRGTVALAGAETTRYQWAFVSKLPDHEQDRIASTARAVSKAGSQSRIPAPPPPSRSVGPARDRDRPYRDPADIDDDRDRAAAHRRAERRTARRDAADRAAELAPPPSTAREAMLEKRRATTDFHRSRAEARSDWTADVPEHVALGGGGKEEFEAAKRRRDAAAERRASARQETAEPVDDRLAAMRAKEDAAMAMFHQLAAKFKPA</sequence>
<feature type="compositionally biased region" description="Basic and acidic residues" evidence="1">
    <location>
        <begin position="187"/>
        <end position="199"/>
    </location>
</feature>
<feature type="region of interest" description="Disordered" evidence="1">
    <location>
        <begin position="127"/>
        <end position="278"/>
    </location>
</feature>
<dbReference type="OMA" id="MFAMYLD"/>
<reference evidence="3" key="2">
    <citation type="submission" date="2009-11" db="EMBL/GenBank/DDBJ databases">
        <title>The Genome Sequence of Allomyces macrogynus strain ATCC 38327.</title>
        <authorList>
            <consortium name="The Broad Institute Genome Sequencing Platform"/>
            <person name="Russ C."/>
            <person name="Cuomo C."/>
            <person name="Shea T."/>
            <person name="Young S.K."/>
            <person name="Zeng Q."/>
            <person name="Koehrsen M."/>
            <person name="Haas B."/>
            <person name="Borodovsky M."/>
            <person name="Guigo R."/>
            <person name="Alvarado L."/>
            <person name="Berlin A."/>
            <person name="Borenstein D."/>
            <person name="Chen Z."/>
            <person name="Engels R."/>
            <person name="Freedman E."/>
            <person name="Gellesch M."/>
            <person name="Goldberg J."/>
            <person name="Griggs A."/>
            <person name="Gujja S."/>
            <person name="Heiman D."/>
            <person name="Hepburn T."/>
            <person name="Howarth C."/>
            <person name="Jen D."/>
            <person name="Larson L."/>
            <person name="Lewis B."/>
            <person name="Mehta T."/>
            <person name="Park D."/>
            <person name="Pearson M."/>
            <person name="Roberts A."/>
            <person name="Saif S."/>
            <person name="Shenoy N."/>
            <person name="Sisk P."/>
            <person name="Stolte C."/>
            <person name="Sykes S."/>
            <person name="Walk T."/>
            <person name="White J."/>
            <person name="Yandava C."/>
            <person name="Burger G."/>
            <person name="Gray M.W."/>
            <person name="Holland P.W.H."/>
            <person name="King N."/>
            <person name="Lang F.B.F."/>
            <person name="Roger A.J."/>
            <person name="Ruiz-Trillo I."/>
            <person name="Lander E."/>
            <person name="Nusbaum C."/>
        </authorList>
    </citation>
    <scope>NUCLEOTIDE SEQUENCE [LARGE SCALE GENOMIC DNA]</scope>
    <source>
        <strain evidence="3">ATCC 38327</strain>
    </source>
</reference>
<feature type="region of interest" description="Disordered" evidence="1">
    <location>
        <begin position="1"/>
        <end position="47"/>
    </location>
</feature>
<dbReference type="VEuPathDB" id="FungiDB:AMAG_08065"/>
<reference evidence="2 3" key="1">
    <citation type="submission" date="2009-11" db="EMBL/GenBank/DDBJ databases">
        <title>Annotation of Allomyces macrogynus ATCC 38327.</title>
        <authorList>
            <consortium name="The Broad Institute Genome Sequencing Platform"/>
            <person name="Russ C."/>
            <person name="Cuomo C."/>
            <person name="Burger G."/>
            <person name="Gray M.W."/>
            <person name="Holland P.W.H."/>
            <person name="King N."/>
            <person name="Lang F.B.F."/>
            <person name="Roger A.J."/>
            <person name="Ruiz-Trillo I."/>
            <person name="Young S.K."/>
            <person name="Zeng Q."/>
            <person name="Gargeya S."/>
            <person name="Fitzgerald M."/>
            <person name="Haas B."/>
            <person name="Abouelleil A."/>
            <person name="Alvarado L."/>
            <person name="Arachchi H.M."/>
            <person name="Berlin A."/>
            <person name="Chapman S.B."/>
            <person name="Gearin G."/>
            <person name="Goldberg J."/>
            <person name="Griggs A."/>
            <person name="Gujja S."/>
            <person name="Hansen M."/>
            <person name="Heiman D."/>
            <person name="Howarth C."/>
            <person name="Larimer J."/>
            <person name="Lui A."/>
            <person name="MacDonald P.J.P."/>
            <person name="McCowen C."/>
            <person name="Montmayeur A."/>
            <person name="Murphy C."/>
            <person name="Neiman D."/>
            <person name="Pearson M."/>
            <person name="Priest M."/>
            <person name="Roberts A."/>
            <person name="Saif S."/>
            <person name="Shea T."/>
            <person name="Sisk P."/>
            <person name="Stolte C."/>
            <person name="Sykes S."/>
            <person name="Wortman J."/>
            <person name="Nusbaum C."/>
            <person name="Birren B."/>
        </authorList>
    </citation>
    <scope>NUCLEOTIDE SEQUENCE [LARGE SCALE GENOMIC DNA]</scope>
    <source>
        <strain evidence="2 3">ATCC 38327</strain>
    </source>
</reference>
<gene>
    <name evidence="2" type="ORF">AMAG_08065</name>
</gene>
<protein>
    <submittedName>
        <fullName evidence="2">Uncharacterized protein</fullName>
    </submittedName>
</protein>
<dbReference type="eggNOG" id="ENOG502S2GY">
    <property type="taxonomic scope" value="Eukaryota"/>
</dbReference>
<dbReference type="AlphaFoldDB" id="A0A0L0SK97"/>
<feature type="compositionally biased region" description="Basic and acidic residues" evidence="1">
    <location>
        <begin position="247"/>
        <end position="278"/>
    </location>
</feature>
<accession>A0A0L0SK97</accession>
<evidence type="ECO:0000256" key="1">
    <source>
        <dbReference type="SAM" id="MobiDB-lite"/>
    </source>
</evidence>
<keyword evidence="3" id="KW-1185">Reference proteome</keyword>
<feature type="compositionally biased region" description="Basic and acidic residues" evidence="1">
    <location>
        <begin position="211"/>
        <end position="239"/>
    </location>
</feature>
<dbReference type="Proteomes" id="UP000054350">
    <property type="component" value="Unassembled WGS sequence"/>
</dbReference>
<dbReference type="OrthoDB" id="2139939at2759"/>
<dbReference type="InterPro" id="IPR044688">
    <property type="entry name" value="SCI-1-like"/>
</dbReference>
<dbReference type="PANTHER" id="PTHR34117:SF1">
    <property type="entry name" value="STYLE CELL-CYCLE INHIBITOR 1"/>
    <property type="match status" value="1"/>
</dbReference>
<evidence type="ECO:0000313" key="3">
    <source>
        <dbReference type="Proteomes" id="UP000054350"/>
    </source>
</evidence>
<dbReference type="PANTHER" id="PTHR34117">
    <property type="entry name" value="STYLE CELL-CYCLE INHIBITOR 1"/>
    <property type="match status" value="1"/>
</dbReference>
<dbReference type="STRING" id="578462.A0A0L0SK97"/>
<dbReference type="EMBL" id="GG745341">
    <property type="protein sequence ID" value="KNE62888.1"/>
    <property type="molecule type" value="Genomic_DNA"/>
</dbReference>
<proteinExistence type="predicted"/>
<name>A0A0L0SK97_ALLM3</name>